<feature type="region of interest" description="Disordered" evidence="1">
    <location>
        <begin position="19"/>
        <end position="152"/>
    </location>
</feature>
<feature type="compositionally biased region" description="Basic residues" evidence="1">
    <location>
        <begin position="65"/>
        <end position="75"/>
    </location>
</feature>
<feature type="compositionally biased region" description="Low complexity" evidence="1">
    <location>
        <begin position="78"/>
        <end position="91"/>
    </location>
</feature>
<reference evidence="4" key="1">
    <citation type="submission" date="2016-04" db="UniProtKB">
        <authorList>
            <consortium name="WormBaseParasite"/>
        </authorList>
    </citation>
    <scope>IDENTIFICATION</scope>
</reference>
<proteinExistence type="predicted"/>
<dbReference type="Proteomes" id="UP000267096">
    <property type="component" value="Unassembled WGS sequence"/>
</dbReference>
<gene>
    <name evidence="2" type="ORF">ASIM_LOCUS11999</name>
</gene>
<feature type="compositionally biased region" description="Low complexity" evidence="1">
    <location>
        <begin position="138"/>
        <end position="151"/>
    </location>
</feature>
<dbReference type="WBParaSite" id="ASIM_0001253301-mRNA-1">
    <property type="protein sequence ID" value="ASIM_0001253301-mRNA-1"/>
    <property type="gene ID" value="ASIM_0001253301"/>
</dbReference>
<name>A0A158PNP1_ANISI</name>
<dbReference type="AlphaFoldDB" id="A0A158PNP1"/>
<evidence type="ECO:0000313" key="2">
    <source>
        <dbReference type="EMBL" id="VDK46333.1"/>
    </source>
</evidence>
<feature type="compositionally biased region" description="Low complexity" evidence="1">
    <location>
        <begin position="49"/>
        <end position="58"/>
    </location>
</feature>
<evidence type="ECO:0000256" key="1">
    <source>
        <dbReference type="SAM" id="MobiDB-lite"/>
    </source>
</evidence>
<dbReference type="EMBL" id="UYRR01031127">
    <property type="protein sequence ID" value="VDK46333.1"/>
    <property type="molecule type" value="Genomic_DNA"/>
</dbReference>
<accession>A0A158PNP1</accession>
<protein>
    <submittedName>
        <fullName evidence="4">Suppressor protein SRP40-like</fullName>
    </submittedName>
</protein>
<evidence type="ECO:0000313" key="3">
    <source>
        <dbReference type="Proteomes" id="UP000267096"/>
    </source>
</evidence>
<reference evidence="2 3" key="2">
    <citation type="submission" date="2018-11" db="EMBL/GenBank/DDBJ databases">
        <authorList>
            <consortium name="Pathogen Informatics"/>
        </authorList>
    </citation>
    <scope>NUCLEOTIDE SEQUENCE [LARGE SCALE GENOMIC DNA]</scope>
</reference>
<dbReference type="OrthoDB" id="5810822at2759"/>
<organism evidence="4">
    <name type="scientific">Anisakis simplex</name>
    <name type="common">Herring worm</name>
    <dbReference type="NCBI Taxonomy" id="6269"/>
    <lineage>
        <taxon>Eukaryota</taxon>
        <taxon>Metazoa</taxon>
        <taxon>Ecdysozoa</taxon>
        <taxon>Nematoda</taxon>
        <taxon>Chromadorea</taxon>
        <taxon>Rhabditida</taxon>
        <taxon>Spirurina</taxon>
        <taxon>Ascaridomorpha</taxon>
        <taxon>Ascaridoidea</taxon>
        <taxon>Anisakidae</taxon>
        <taxon>Anisakis</taxon>
        <taxon>Anisakis simplex complex</taxon>
    </lineage>
</organism>
<evidence type="ECO:0000313" key="4">
    <source>
        <dbReference type="WBParaSite" id="ASIM_0001253301-mRNA-1"/>
    </source>
</evidence>
<sequence>MDEVPSKASLKLLLSETSSFADNSTITTNNANESCDSSSAYSGDEDSENSTSNSSRSRSNVEKRLNRKRKTHKQSKLSAHSSHNNVVQSSSKRQQCSSGHYSEFENFANGIDEYTSQSDDDEIGANEARFDLRRNQYSSPNTSPSSLNNNNEVVTSKMRQNRVDKGDEHQHATDKAVVRNELMSDIETLDIEDALCVVREGFGNAPPLANEENFEDEID</sequence>
<feature type="compositionally biased region" description="Polar residues" evidence="1">
    <location>
        <begin position="19"/>
        <end position="41"/>
    </location>
</feature>
<keyword evidence="3" id="KW-1185">Reference proteome</keyword>